<name>A0A1G9U8Z8_9BACL</name>
<reference evidence="3" key="1">
    <citation type="submission" date="2016-10" db="EMBL/GenBank/DDBJ databases">
        <authorList>
            <person name="Varghese N."/>
            <person name="Submissions S."/>
        </authorList>
    </citation>
    <scope>NUCLEOTIDE SEQUENCE [LARGE SCALE GENOMIC DNA]</scope>
    <source>
        <strain evidence="3">CGMCC 1.6854</strain>
    </source>
</reference>
<evidence type="ECO:0000313" key="3">
    <source>
        <dbReference type="Proteomes" id="UP000199544"/>
    </source>
</evidence>
<dbReference type="AlphaFoldDB" id="A0A1G9U8Z8"/>
<organism evidence="2 3">
    <name type="scientific">Fictibacillus solisalsi</name>
    <dbReference type="NCBI Taxonomy" id="459525"/>
    <lineage>
        <taxon>Bacteria</taxon>
        <taxon>Bacillati</taxon>
        <taxon>Bacillota</taxon>
        <taxon>Bacilli</taxon>
        <taxon>Bacillales</taxon>
        <taxon>Fictibacillaceae</taxon>
        <taxon>Fictibacillus</taxon>
    </lineage>
</organism>
<sequence length="80" mass="9394">MNIREKLQNLKNNPEDVYSHAQSEETFSKNYTNPVEVKYIPTEEVYELRVFDMEGGEQLESKTFHSVDEVLADLNLENQQ</sequence>
<feature type="region of interest" description="Disordered" evidence="1">
    <location>
        <begin position="1"/>
        <end position="23"/>
    </location>
</feature>
<dbReference type="OrthoDB" id="2972174at2"/>
<dbReference type="Proteomes" id="UP000199544">
    <property type="component" value="Unassembled WGS sequence"/>
</dbReference>
<accession>A0A1G9U8Z8</accession>
<keyword evidence="3" id="KW-1185">Reference proteome</keyword>
<evidence type="ECO:0000313" key="2">
    <source>
        <dbReference type="EMBL" id="SDM56431.1"/>
    </source>
</evidence>
<proteinExistence type="predicted"/>
<gene>
    <name evidence="2" type="ORF">SAMN04488137_0784</name>
</gene>
<evidence type="ECO:0000256" key="1">
    <source>
        <dbReference type="SAM" id="MobiDB-lite"/>
    </source>
</evidence>
<dbReference type="EMBL" id="FNHW01000001">
    <property type="protein sequence ID" value="SDM56431.1"/>
    <property type="molecule type" value="Genomic_DNA"/>
</dbReference>
<protein>
    <submittedName>
        <fullName evidence="2">Uncharacterized protein</fullName>
    </submittedName>
</protein>
<dbReference type="RefSeq" id="WP_090232698.1">
    <property type="nucleotide sequence ID" value="NZ_FNHW01000001.1"/>
</dbReference>